<evidence type="ECO:0000313" key="2">
    <source>
        <dbReference type="EMBL" id="MCI17481.1"/>
    </source>
</evidence>
<keyword evidence="3" id="KW-1185">Reference proteome</keyword>
<proteinExistence type="predicted"/>
<dbReference type="GO" id="GO:0016740">
    <property type="term" value="F:transferase activity"/>
    <property type="evidence" value="ECO:0007669"/>
    <property type="project" value="UniProtKB-KW"/>
</dbReference>
<dbReference type="Proteomes" id="UP000265520">
    <property type="component" value="Unassembled WGS sequence"/>
</dbReference>
<dbReference type="AlphaFoldDB" id="A0A392PZF9"/>
<keyword evidence="2" id="KW-0808">Transferase</keyword>
<feature type="non-terminal residue" evidence="2">
    <location>
        <position position="140"/>
    </location>
</feature>
<evidence type="ECO:0000313" key="3">
    <source>
        <dbReference type="Proteomes" id="UP000265520"/>
    </source>
</evidence>
<comment type="caution">
    <text evidence="2">The sequence shown here is derived from an EMBL/GenBank/DDBJ whole genome shotgun (WGS) entry which is preliminary data.</text>
</comment>
<dbReference type="Pfam" id="PF13966">
    <property type="entry name" value="zf-RVT"/>
    <property type="match status" value="1"/>
</dbReference>
<sequence length="140" mass="16654">MDEPWLRGKERGWVSAPQPQGVYNLCVKDLMFDGLKQWDTISITNLFTYDTATEIITVPLLREVSEDRMVWQEEQNEEYTVKPGYRLLMHEKEEGRRRGIIGSWKSLWQIRAPTKAKHILWRICRDCLPTRTQLCQHHVQ</sequence>
<feature type="domain" description="Reverse transcriptase zinc-binding" evidence="1">
    <location>
        <begin position="79"/>
        <end position="140"/>
    </location>
</feature>
<reference evidence="2 3" key="1">
    <citation type="journal article" date="2018" name="Front. Plant Sci.">
        <title>Red Clover (Trifolium pratense) and Zigzag Clover (T. medium) - A Picture of Genomic Similarities and Differences.</title>
        <authorList>
            <person name="Dluhosova J."/>
            <person name="Istvanek J."/>
            <person name="Nedelnik J."/>
            <person name="Repkova J."/>
        </authorList>
    </citation>
    <scope>NUCLEOTIDE SEQUENCE [LARGE SCALE GENOMIC DNA]</scope>
    <source>
        <strain evidence="3">cv. 10/8</strain>
        <tissue evidence="2">Leaf</tissue>
    </source>
</reference>
<name>A0A392PZF9_9FABA</name>
<dbReference type="EMBL" id="LXQA010105643">
    <property type="protein sequence ID" value="MCI17481.1"/>
    <property type="molecule type" value="Genomic_DNA"/>
</dbReference>
<dbReference type="InterPro" id="IPR026960">
    <property type="entry name" value="RVT-Znf"/>
</dbReference>
<organism evidence="2 3">
    <name type="scientific">Trifolium medium</name>
    <dbReference type="NCBI Taxonomy" id="97028"/>
    <lineage>
        <taxon>Eukaryota</taxon>
        <taxon>Viridiplantae</taxon>
        <taxon>Streptophyta</taxon>
        <taxon>Embryophyta</taxon>
        <taxon>Tracheophyta</taxon>
        <taxon>Spermatophyta</taxon>
        <taxon>Magnoliopsida</taxon>
        <taxon>eudicotyledons</taxon>
        <taxon>Gunneridae</taxon>
        <taxon>Pentapetalae</taxon>
        <taxon>rosids</taxon>
        <taxon>fabids</taxon>
        <taxon>Fabales</taxon>
        <taxon>Fabaceae</taxon>
        <taxon>Papilionoideae</taxon>
        <taxon>50 kb inversion clade</taxon>
        <taxon>NPAAA clade</taxon>
        <taxon>Hologalegina</taxon>
        <taxon>IRL clade</taxon>
        <taxon>Trifolieae</taxon>
        <taxon>Trifolium</taxon>
    </lineage>
</organism>
<evidence type="ECO:0000259" key="1">
    <source>
        <dbReference type="Pfam" id="PF13966"/>
    </source>
</evidence>
<accession>A0A392PZF9</accession>
<protein>
    <submittedName>
        <fullName evidence="2">Polynucleotidyl transferase ribonuclease H fold</fullName>
    </submittedName>
</protein>